<dbReference type="EMBL" id="JACOGD010000008">
    <property type="protein sequence ID" value="MBC3932991.1"/>
    <property type="molecule type" value="Genomic_DNA"/>
</dbReference>
<evidence type="ECO:0000313" key="3">
    <source>
        <dbReference type="EMBL" id="MBC3932991.1"/>
    </source>
</evidence>
<dbReference type="InterPro" id="IPR022548">
    <property type="entry name" value="DUF2846"/>
</dbReference>
<protein>
    <submittedName>
        <fullName evidence="3">DUF2846 domain-containing protein</fullName>
    </submittedName>
</protein>
<feature type="chain" id="PRO_5045246257" evidence="1">
    <location>
        <begin position="27"/>
        <end position="176"/>
    </location>
</feature>
<dbReference type="Pfam" id="PF11008">
    <property type="entry name" value="DUF2846"/>
    <property type="match status" value="1"/>
</dbReference>
<reference evidence="3 4" key="1">
    <citation type="submission" date="2020-08" db="EMBL/GenBank/DDBJ databases">
        <title>Novel species isolated from subtropical streams in China.</title>
        <authorList>
            <person name="Lu H."/>
        </authorList>
    </citation>
    <scope>NUCLEOTIDE SEQUENCE [LARGE SCALE GENOMIC DNA]</scope>
    <source>
        <strain evidence="3 4">CY22W</strain>
    </source>
</reference>
<gene>
    <name evidence="3" type="ORF">H8K43_15035</name>
</gene>
<proteinExistence type="predicted"/>
<evidence type="ECO:0000313" key="4">
    <source>
        <dbReference type="Proteomes" id="UP000654304"/>
    </source>
</evidence>
<dbReference type="Proteomes" id="UP000654304">
    <property type="component" value="Unassembled WGS sequence"/>
</dbReference>
<evidence type="ECO:0000256" key="1">
    <source>
        <dbReference type="SAM" id="SignalP"/>
    </source>
</evidence>
<accession>A0ABR7A809</accession>
<keyword evidence="4" id="KW-1185">Reference proteome</keyword>
<comment type="caution">
    <text evidence="3">The sequence shown here is derived from an EMBL/GenBank/DDBJ whole genome shotgun (WGS) entry which is preliminary data.</text>
</comment>
<evidence type="ECO:0000259" key="2">
    <source>
        <dbReference type="Pfam" id="PF11008"/>
    </source>
</evidence>
<dbReference type="RefSeq" id="WP_186904593.1">
    <property type="nucleotide sequence ID" value="NZ_JACOGD010000008.1"/>
</dbReference>
<organism evidence="3 4">
    <name type="scientific">Undibacterium curvum</name>
    <dbReference type="NCBI Taxonomy" id="2762294"/>
    <lineage>
        <taxon>Bacteria</taxon>
        <taxon>Pseudomonadati</taxon>
        <taxon>Pseudomonadota</taxon>
        <taxon>Betaproteobacteria</taxon>
        <taxon>Burkholderiales</taxon>
        <taxon>Oxalobacteraceae</taxon>
        <taxon>Undibacterium</taxon>
    </lineage>
</organism>
<feature type="domain" description="DUF2846" evidence="2">
    <location>
        <begin position="67"/>
        <end position="141"/>
    </location>
</feature>
<name>A0ABR7A809_9BURK</name>
<feature type="signal peptide" evidence="1">
    <location>
        <begin position="1"/>
        <end position="26"/>
    </location>
</feature>
<keyword evidence="1" id="KW-0732">Signal</keyword>
<sequence length="176" mass="20237">MNRAAQKYLSILFAGYLFFGIQTAEAATVDSETVPCRTMGRWRNCVAVDLDSTSRDEDEKKFEAPNKGYAKIYIYRSTTVRPRSKSEVFLDDVEVATLGVNTYFVVEVLPGKHSVHIKTKENAVIDINTEEGHTYFLDLQLEFFFWRNSERLELTQDINAKTEITKLRLVKHSGRD</sequence>